<dbReference type="PANTHER" id="PTHR42912">
    <property type="entry name" value="METHYLTRANSFERASE"/>
    <property type="match status" value="1"/>
</dbReference>
<dbReference type="GO" id="GO:0008757">
    <property type="term" value="F:S-adenosylmethionine-dependent methyltransferase activity"/>
    <property type="evidence" value="ECO:0007669"/>
    <property type="project" value="InterPro"/>
</dbReference>
<dbReference type="Proteomes" id="UP000189810">
    <property type="component" value="Chromosome I"/>
</dbReference>
<dbReference type="AlphaFoldDB" id="A0A1M6TKJ4"/>
<gene>
    <name evidence="2" type="ORF">SAMN05444391_1504</name>
</gene>
<dbReference type="STRING" id="381751.SAMN05444391_1504"/>
<dbReference type="SUPFAM" id="SSF53335">
    <property type="entry name" value="S-adenosyl-L-methionine-dependent methyltransferases"/>
    <property type="match status" value="1"/>
</dbReference>
<dbReference type="InterPro" id="IPR050508">
    <property type="entry name" value="Methyltransf_Superfamily"/>
</dbReference>
<protein>
    <submittedName>
        <fullName evidence="2">Ubiquinone/menaquinone biosynthesis C-methylase UbiE</fullName>
    </submittedName>
</protein>
<keyword evidence="2" id="KW-0808">Transferase</keyword>
<dbReference type="Pfam" id="PF08241">
    <property type="entry name" value="Methyltransf_11"/>
    <property type="match status" value="1"/>
</dbReference>
<keyword evidence="3" id="KW-1185">Reference proteome</keyword>
<dbReference type="GO" id="GO:0032259">
    <property type="term" value="P:methylation"/>
    <property type="evidence" value="ECO:0007669"/>
    <property type="project" value="UniProtKB-KW"/>
</dbReference>
<evidence type="ECO:0000313" key="2">
    <source>
        <dbReference type="EMBL" id="SHK57505.1"/>
    </source>
</evidence>
<feature type="domain" description="Methyltransferase type 11" evidence="1">
    <location>
        <begin position="41"/>
        <end position="125"/>
    </location>
</feature>
<dbReference type="RefSeq" id="WP_079654580.1">
    <property type="nucleotide sequence ID" value="NZ_LT670846.1"/>
</dbReference>
<name>A0A1M6TKJ4_9AQUI</name>
<accession>A0A1M6TKJ4</accession>
<dbReference type="InterPro" id="IPR029063">
    <property type="entry name" value="SAM-dependent_MTases_sf"/>
</dbReference>
<dbReference type="CDD" id="cd02440">
    <property type="entry name" value="AdoMet_MTases"/>
    <property type="match status" value="1"/>
</dbReference>
<dbReference type="OrthoDB" id="9772751at2"/>
<proteinExistence type="predicted"/>
<dbReference type="Gene3D" id="3.40.50.150">
    <property type="entry name" value="Vaccinia Virus protein VP39"/>
    <property type="match status" value="1"/>
</dbReference>
<dbReference type="EMBL" id="LT670846">
    <property type="protein sequence ID" value="SHK57505.1"/>
    <property type="molecule type" value="Genomic_DNA"/>
</dbReference>
<keyword evidence="2" id="KW-0830">Ubiquinone</keyword>
<organism evidence="2 3">
    <name type="scientific">Thermocrinis minervae</name>
    <dbReference type="NCBI Taxonomy" id="381751"/>
    <lineage>
        <taxon>Bacteria</taxon>
        <taxon>Pseudomonadati</taxon>
        <taxon>Aquificota</taxon>
        <taxon>Aquificia</taxon>
        <taxon>Aquificales</taxon>
        <taxon>Aquificaceae</taxon>
        <taxon>Thermocrinis</taxon>
    </lineage>
</organism>
<evidence type="ECO:0000259" key="1">
    <source>
        <dbReference type="Pfam" id="PF08241"/>
    </source>
</evidence>
<keyword evidence="2" id="KW-0489">Methyltransferase</keyword>
<evidence type="ECO:0000313" key="3">
    <source>
        <dbReference type="Proteomes" id="UP000189810"/>
    </source>
</evidence>
<dbReference type="InterPro" id="IPR013216">
    <property type="entry name" value="Methyltransf_11"/>
</dbReference>
<dbReference type="PANTHER" id="PTHR42912:SF80">
    <property type="entry name" value="METHYLTRANSFERASE DOMAIN-CONTAINING PROTEIN"/>
    <property type="match status" value="1"/>
</dbReference>
<reference evidence="2 3" key="1">
    <citation type="submission" date="2016-11" db="EMBL/GenBank/DDBJ databases">
        <authorList>
            <person name="Jaros S."/>
            <person name="Januszkiewicz K."/>
            <person name="Wedrychowicz H."/>
        </authorList>
    </citation>
    <scope>NUCLEOTIDE SEQUENCE [LARGE SCALE GENOMIC DNA]</scope>
    <source>
        <strain evidence="2 3">DSM 19557</strain>
    </source>
</reference>
<sequence>MRVFDEYSQKYDEWYEKPFGRSAFELELTCLKGLFEGGLSLEVGVGSGRFAQALGIRYGVDTSMELLKIARRRGTFGILAKAEELPFKEGTFKTVLMVVSICFFEDPIQAFKEARRVLKREGSLLLGLVLSESPWAEFYRRKSQEGHPIYQHARFYSYNELRYMLEKAGFRIDTVRTTLFDEPQDVKPVKDRRIEDGYYPDGGFFCVRAI</sequence>